<keyword evidence="1" id="KW-0238">DNA-binding</keyword>
<dbReference type="Pfam" id="PF12833">
    <property type="entry name" value="HTH_18"/>
    <property type="match status" value="1"/>
</dbReference>
<dbReference type="SMART" id="SM00342">
    <property type="entry name" value="HTH_ARAC"/>
    <property type="match status" value="1"/>
</dbReference>
<feature type="domain" description="HTH araC/xylS-type" evidence="2">
    <location>
        <begin position="180"/>
        <end position="279"/>
    </location>
</feature>
<proteinExistence type="predicted"/>
<dbReference type="PANTHER" id="PTHR43280:SF27">
    <property type="entry name" value="TRANSCRIPTIONAL REGULATOR MTLR"/>
    <property type="match status" value="1"/>
</dbReference>
<accession>A0A9X1FLQ9</accession>
<evidence type="ECO:0000259" key="2">
    <source>
        <dbReference type="PROSITE" id="PS01124"/>
    </source>
</evidence>
<name>A0A9X1FLQ9_9FLAO</name>
<dbReference type="PANTHER" id="PTHR43280">
    <property type="entry name" value="ARAC-FAMILY TRANSCRIPTIONAL REGULATOR"/>
    <property type="match status" value="1"/>
</dbReference>
<gene>
    <name evidence="3" type="ORF">KXJ69_02420</name>
</gene>
<dbReference type="Pfam" id="PF07883">
    <property type="entry name" value="Cupin_2"/>
    <property type="match status" value="1"/>
</dbReference>
<evidence type="ECO:0000256" key="1">
    <source>
        <dbReference type="ARBA" id="ARBA00023125"/>
    </source>
</evidence>
<dbReference type="InterPro" id="IPR018060">
    <property type="entry name" value="HTH_AraC"/>
</dbReference>
<keyword evidence="4" id="KW-1185">Reference proteome</keyword>
<evidence type="ECO:0000313" key="3">
    <source>
        <dbReference type="EMBL" id="MBW2936941.1"/>
    </source>
</evidence>
<reference evidence="3" key="1">
    <citation type="submission" date="2021-07" db="EMBL/GenBank/DDBJ databases">
        <title>Aureisphaera sp. CAU 1614 isolated from sea sediment.</title>
        <authorList>
            <person name="Kim W."/>
        </authorList>
    </citation>
    <scope>NUCLEOTIDE SEQUENCE</scope>
    <source>
        <strain evidence="3">CAU 1614</strain>
    </source>
</reference>
<dbReference type="GO" id="GO:0003700">
    <property type="term" value="F:DNA-binding transcription factor activity"/>
    <property type="evidence" value="ECO:0007669"/>
    <property type="project" value="InterPro"/>
</dbReference>
<organism evidence="3 4">
    <name type="scientific">Halomarinibacterium sedimenti</name>
    <dbReference type="NCBI Taxonomy" id="2857106"/>
    <lineage>
        <taxon>Bacteria</taxon>
        <taxon>Pseudomonadati</taxon>
        <taxon>Bacteroidota</taxon>
        <taxon>Flavobacteriia</taxon>
        <taxon>Flavobacteriales</taxon>
        <taxon>Flavobacteriaceae</taxon>
        <taxon>Halomarinibacterium</taxon>
    </lineage>
</organism>
<protein>
    <submittedName>
        <fullName evidence="3">AraC family transcriptional regulator</fullName>
    </submittedName>
</protein>
<dbReference type="InterPro" id="IPR013096">
    <property type="entry name" value="Cupin_2"/>
</dbReference>
<dbReference type="RefSeq" id="WP_219050906.1">
    <property type="nucleotide sequence ID" value="NZ_JAHWDP010000001.1"/>
</dbReference>
<dbReference type="Proteomes" id="UP001138686">
    <property type="component" value="Unassembled WGS sequence"/>
</dbReference>
<comment type="caution">
    <text evidence="3">The sequence shown here is derived from an EMBL/GenBank/DDBJ whole genome shotgun (WGS) entry which is preliminary data.</text>
</comment>
<dbReference type="AlphaFoldDB" id="A0A9X1FLQ9"/>
<dbReference type="PROSITE" id="PS01124">
    <property type="entry name" value="HTH_ARAC_FAMILY_2"/>
    <property type="match status" value="1"/>
</dbReference>
<dbReference type="GO" id="GO:0043565">
    <property type="term" value="F:sequence-specific DNA binding"/>
    <property type="evidence" value="ECO:0007669"/>
    <property type="project" value="InterPro"/>
</dbReference>
<sequence length="282" mass="32637">MKVLPFTIPKPKNDALILQEDKQPLFYNLFHQHEEVQLSVIKKGEGSLIVGDAVHSFQAGELIVLGSNVPHVFKSTTLKDSPSHMLTVFFKKDSFGSDFFETEELKSLDSFFVKASQSFKILTPSIEIISLFEALFAVSKLERFILFLQLLKKINESPFTPLSSFAQTKKYSDNEGRRMGIIYNFSMNHFREKIRLSQIASEAAMTPQAFCRYFKKRTRKTYIEFLNEIRIEEACNLLKKHPEMSIIEIAESSGFNNISNFHRKFKELKGMRPLQFQKQSRL</sequence>
<evidence type="ECO:0000313" key="4">
    <source>
        <dbReference type="Proteomes" id="UP001138686"/>
    </source>
</evidence>
<dbReference type="EMBL" id="JAHWDP010000001">
    <property type="protein sequence ID" value="MBW2936941.1"/>
    <property type="molecule type" value="Genomic_DNA"/>
</dbReference>